<keyword evidence="2" id="KW-0812">Transmembrane</keyword>
<comment type="caution">
    <text evidence="3">The sequence shown here is derived from an EMBL/GenBank/DDBJ whole genome shotgun (WGS) entry which is preliminary data.</text>
</comment>
<feature type="transmembrane region" description="Helical" evidence="2">
    <location>
        <begin position="510"/>
        <end position="535"/>
    </location>
</feature>
<keyword evidence="4" id="KW-1185">Reference proteome</keyword>
<feature type="transmembrane region" description="Helical" evidence="2">
    <location>
        <begin position="331"/>
        <end position="353"/>
    </location>
</feature>
<evidence type="ECO:0000256" key="1">
    <source>
        <dbReference type="SAM" id="MobiDB-lite"/>
    </source>
</evidence>
<keyword evidence="2" id="KW-0472">Membrane</keyword>
<evidence type="ECO:0000256" key="2">
    <source>
        <dbReference type="SAM" id="Phobius"/>
    </source>
</evidence>
<dbReference type="AlphaFoldDB" id="A0A8K1FQ05"/>
<protein>
    <submittedName>
        <fullName evidence="3">Uncharacterized protein</fullName>
    </submittedName>
</protein>
<evidence type="ECO:0000313" key="4">
    <source>
        <dbReference type="Proteomes" id="UP000794436"/>
    </source>
</evidence>
<accession>A0A8K1FQ05</accession>
<dbReference type="EMBL" id="SPLM01000036">
    <property type="protein sequence ID" value="TMW66133.1"/>
    <property type="molecule type" value="Genomic_DNA"/>
</dbReference>
<feature type="transmembrane region" description="Helical" evidence="2">
    <location>
        <begin position="419"/>
        <end position="440"/>
    </location>
</feature>
<feature type="transmembrane region" description="Helical" evidence="2">
    <location>
        <begin position="365"/>
        <end position="390"/>
    </location>
</feature>
<keyword evidence="2" id="KW-1133">Transmembrane helix</keyword>
<name>A0A8K1FQ05_PYTOL</name>
<reference evidence="3" key="1">
    <citation type="submission" date="2019-03" db="EMBL/GenBank/DDBJ databases">
        <title>Long read genome sequence of the mycoparasitic Pythium oligandrum ATCC 38472 isolated from sugarbeet rhizosphere.</title>
        <authorList>
            <person name="Gaulin E."/>
        </authorList>
    </citation>
    <scope>NUCLEOTIDE SEQUENCE</scope>
    <source>
        <strain evidence="3">ATCC 38472_TT</strain>
    </source>
</reference>
<dbReference type="OrthoDB" id="165008at2759"/>
<evidence type="ECO:0000313" key="3">
    <source>
        <dbReference type="EMBL" id="TMW66133.1"/>
    </source>
</evidence>
<sequence>MAEKSASVPVKSTSNPGQSKRQGRFEWKRAVHLIHRLLIVAAAWRYIITSFQATHASIGLLGGQGQGPRPGGTYPYPAIIPMVGTCEIRSSPLVTKVLESNTTPRNTTIYLSVGGQWNFAGCPLAPLNVVNTNEFIRYLYTAITRDAAYQVPQISDSKIELIAPFVDCAYIASLTSGISKGRYYYLVRERANPERVFVIALSISNHQYNIPLQAETGPAGAALISLVFDVRVPTVKNYYLAALGFPLQELSFRVYDYLGMSTDGQYKLRNIPASDDEIVKDIVIGLREGFYIKSPTEQSNINSMVWEVPKTSMAALTTIAMIQTPVLRDSWAWVHGVQLIIGLRLLGNLIILCVATINNLRARKLWVGSAFVSITKSQLFNSVLVIISWFMNRFWSLHEFCICTAYITNNLPERLPHAVIMRADLMTLYFGACAIIGLVLRERVDPLLATVLFEIAFDQKLKIIMKMPKILAEVKALAISYLMRGLVARQPGQNQISPMLLHVSNPVGKANYRLILLMMLPFLFSLACIVAYVILRKIYRRVFPPKVHIQQKTTGTARSANEESLLALKRVLTLFEVATGAELETRFGLCSDYDTCVFVRGEKFASADGIYTNGFVIANEKYLVQASDIWTIVLMKILRKRFINVYVYEVNDTTVHRTARLVYPHTLTVRDLLNLNVSVLS</sequence>
<proteinExistence type="predicted"/>
<dbReference type="Proteomes" id="UP000794436">
    <property type="component" value="Unassembled WGS sequence"/>
</dbReference>
<feature type="region of interest" description="Disordered" evidence="1">
    <location>
        <begin position="1"/>
        <end position="22"/>
    </location>
</feature>
<organism evidence="3 4">
    <name type="scientific">Pythium oligandrum</name>
    <name type="common">Mycoparasitic fungus</name>
    <dbReference type="NCBI Taxonomy" id="41045"/>
    <lineage>
        <taxon>Eukaryota</taxon>
        <taxon>Sar</taxon>
        <taxon>Stramenopiles</taxon>
        <taxon>Oomycota</taxon>
        <taxon>Peronosporomycetes</taxon>
        <taxon>Pythiales</taxon>
        <taxon>Pythiaceae</taxon>
        <taxon>Pythium</taxon>
    </lineage>
</organism>
<feature type="compositionally biased region" description="Polar residues" evidence="1">
    <location>
        <begin position="10"/>
        <end position="20"/>
    </location>
</feature>
<gene>
    <name evidence="3" type="ORF">Poli38472_003898</name>
</gene>